<dbReference type="InParanoid" id="G4VBM1"/>
<dbReference type="HOGENOM" id="CLU_1050942_0_0_1"/>
<dbReference type="OrthoDB" id="92090at2759"/>
<evidence type="ECO:0000313" key="3">
    <source>
        <dbReference type="WBParaSite" id="Smp_175400.1"/>
    </source>
</evidence>
<dbReference type="RefSeq" id="XP_018649919.1">
    <property type="nucleotide sequence ID" value="XM_018795625.1"/>
</dbReference>
<sequence>MASSKMIHNHPCDKQYLTNDVCFRKLSDDQLQVVIPMVTTGSDPEQNIKYVEENFGKTITVHYVNNSKTKFSNIVGVSAMCINVYKCFLEVICINSIHNNNRGNYKLFHSIAAENCGHGTPVISAWTKEGKKGDMVWVISQFKLTMGNTSNTKMFVIDYARSVISAVGTTYHTAHIVLCSFHVRRPMCWSVLKRCRLLTWGARGDLGQDVLALLFLDCTEGNRLNPLYRTRINTVTGLLEVMTAEDTRGMTINLVDEVIRNRLLP</sequence>
<proteinExistence type="predicted"/>
<organism evidence="2 3">
    <name type="scientific">Schistosoma mansoni</name>
    <name type="common">Blood fluke</name>
    <dbReference type="NCBI Taxonomy" id="6183"/>
    <lineage>
        <taxon>Eukaryota</taxon>
        <taxon>Metazoa</taxon>
        <taxon>Spiralia</taxon>
        <taxon>Lophotrochozoa</taxon>
        <taxon>Platyhelminthes</taxon>
        <taxon>Trematoda</taxon>
        <taxon>Digenea</taxon>
        <taxon>Strigeidida</taxon>
        <taxon>Schistosomatoidea</taxon>
        <taxon>Schistosomatidae</taxon>
        <taxon>Schistosoma</taxon>
    </lineage>
</organism>
<protein>
    <submittedName>
        <fullName evidence="3">MULE domain-containing protein</fullName>
    </submittedName>
</protein>
<evidence type="ECO:0000313" key="2">
    <source>
        <dbReference type="Proteomes" id="UP000008854"/>
    </source>
</evidence>
<dbReference type="PhylomeDB" id="G4VBM1"/>
<dbReference type="WBParaSite" id="Smp_175400.1">
    <property type="protein sequence ID" value="Smp_175400.1"/>
    <property type="gene ID" value="Smp_175400"/>
</dbReference>
<feature type="domain" description="ZSWIM1/3 RNaseH-like" evidence="1">
    <location>
        <begin position="56"/>
        <end position="176"/>
    </location>
</feature>
<accession>G4VBM1</accession>
<dbReference type="InterPro" id="IPR048324">
    <property type="entry name" value="ZSWIM1-3_RNaseH-like"/>
</dbReference>
<evidence type="ECO:0000259" key="1">
    <source>
        <dbReference type="Pfam" id="PF21056"/>
    </source>
</evidence>
<dbReference type="Proteomes" id="UP000008854">
    <property type="component" value="Unassembled WGS sequence"/>
</dbReference>
<dbReference type="AlphaFoldDB" id="G4VBM1"/>
<dbReference type="STRING" id="6183.G4VBM1"/>
<name>G4VBM1_SCHMA</name>
<reference evidence="2" key="1">
    <citation type="journal article" date="2012" name="PLoS Negl. Trop. Dis.">
        <title>A systematically improved high quality genome and transcriptome of the human blood fluke Schistosoma mansoni.</title>
        <authorList>
            <person name="Protasio A.V."/>
            <person name="Tsai I.J."/>
            <person name="Babbage A."/>
            <person name="Nichol S."/>
            <person name="Hunt M."/>
            <person name="Aslett M.A."/>
            <person name="De Silva N."/>
            <person name="Velarde G.S."/>
            <person name="Anderson T.J."/>
            <person name="Clark R.C."/>
            <person name="Davidson C."/>
            <person name="Dillon G.P."/>
            <person name="Holroyd N.E."/>
            <person name="LoVerde P.T."/>
            <person name="Lloyd C."/>
            <person name="McQuillan J."/>
            <person name="Oliveira G."/>
            <person name="Otto T.D."/>
            <person name="Parker-Manuel S.J."/>
            <person name="Quail M.A."/>
            <person name="Wilson R.A."/>
            <person name="Zerlotini A."/>
            <person name="Dunne D.W."/>
            <person name="Berriman M."/>
        </authorList>
    </citation>
    <scope>NUCLEOTIDE SEQUENCE [LARGE SCALE GENOMIC DNA]</scope>
    <source>
        <strain evidence="2">Puerto Rican</strain>
    </source>
</reference>
<reference evidence="3" key="2">
    <citation type="submission" date="2018-12" db="UniProtKB">
        <authorList>
            <consortium name="WormBaseParasite"/>
        </authorList>
    </citation>
    <scope>IDENTIFICATION</scope>
    <source>
        <strain evidence="3">Puerto Rican</strain>
    </source>
</reference>
<keyword evidence="2" id="KW-1185">Reference proteome</keyword>
<dbReference type="KEGG" id="smm:Smp_175400"/>
<dbReference type="GeneID" id="8344586"/>
<dbReference type="Pfam" id="PF21056">
    <property type="entry name" value="ZSWIM1-3_RNaseH-like"/>
    <property type="match status" value="1"/>
</dbReference>
<dbReference type="CTD" id="8344586"/>